<evidence type="ECO:0000313" key="3">
    <source>
        <dbReference type="EMBL" id="NMR78135.1"/>
    </source>
</evidence>
<evidence type="ECO:0000259" key="2">
    <source>
        <dbReference type="Pfam" id="PF00263"/>
    </source>
</evidence>
<reference evidence="3 4" key="1">
    <citation type="submission" date="2020-04" db="EMBL/GenBank/DDBJ databases">
        <title>Whole-genome sequencing of Vibrio spp. from China reveals different genetic environments of blaCTX-M-14 among diverse lineages.</title>
        <authorList>
            <person name="Zheng Z."/>
            <person name="Ye L."/>
            <person name="Chen S."/>
        </authorList>
    </citation>
    <scope>NUCLEOTIDE SEQUENCE [LARGE SCALE GENOMIC DNA]</scope>
    <source>
        <strain evidence="3 4">Vb1636</strain>
    </source>
</reference>
<dbReference type="InterPro" id="IPR001775">
    <property type="entry name" value="GspD/PilQ"/>
</dbReference>
<comment type="caution">
    <text evidence="3">The sequence shown here is derived from an EMBL/GenBank/DDBJ whole genome shotgun (WGS) entry which is preliminary data.</text>
</comment>
<evidence type="ECO:0000256" key="1">
    <source>
        <dbReference type="RuleBase" id="RU004003"/>
    </source>
</evidence>
<proteinExistence type="inferred from homology"/>
<dbReference type="PANTHER" id="PTHR30332">
    <property type="entry name" value="PROBABLE GENERAL SECRETION PATHWAY PROTEIN D"/>
    <property type="match status" value="1"/>
</dbReference>
<dbReference type="EMBL" id="JABCMA010001415">
    <property type="protein sequence ID" value="NMR78135.1"/>
    <property type="molecule type" value="Genomic_DNA"/>
</dbReference>
<name>A0A7Y0N3D3_VIBAL</name>
<dbReference type="PRINTS" id="PR00811">
    <property type="entry name" value="BCTERIALGSPD"/>
</dbReference>
<dbReference type="InterPro" id="IPR004846">
    <property type="entry name" value="T2SS/T3SS_dom"/>
</dbReference>
<comment type="similarity">
    <text evidence="1">Belongs to the bacterial secretin family.</text>
</comment>
<accession>A0A7Y0N3D3</accession>
<dbReference type="Proteomes" id="UP000565155">
    <property type="component" value="Unassembled WGS sequence"/>
</dbReference>
<gene>
    <name evidence="3" type="ORF">HKB35_31650</name>
</gene>
<organism evidence="3 4">
    <name type="scientific">Vibrio alginolyticus</name>
    <dbReference type="NCBI Taxonomy" id="663"/>
    <lineage>
        <taxon>Bacteria</taxon>
        <taxon>Pseudomonadati</taxon>
        <taxon>Pseudomonadota</taxon>
        <taxon>Gammaproteobacteria</taxon>
        <taxon>Vibrionales</taxon>
        <taxon>Vibrionaceae</taxon>
        <taxon>Vibrio</taxon>
    </lineage>
</organism>
<dbReference type="GO" id="GO:0015627">
    <property type="term" value="C:type II protein secretion system complex"/>
    <property type="evidence" value="ECO:0007669"/>
    <property type="project" value="TreeGrafter"/>
</dbReference>
<dbReference type="InterPro" id="IPR050810">
    <property type="entry name" value="Bact_Secretion_Sys_Channel"/>
</dbReference>
<protein>
    <submittedName>
        <fullName evidence="3">Pilus (MSHA type) biogenesis protein MshL</fullName>
    </submittedName>
</protein>
<dbReference type="PANTHER" id="PTHR30332:SF17">
    <property type="entry name" value="TYPE IV PILIATION SYSTEM PROTEIN DR_0774-RELATED"/>
    <property type="match status" value="1"/>
</dbReference>
<dbReference type="AlphaFoldDB" id="A0A7Y0N3D3"/>
<dbReference type="Pfam" id="PF00263">
    <property type="entry name" value="Secretin"/>
    <property type="match status" value="1"/>
</dbReference>
<sequence length="135" mass="14872">SGISLDVTPQIDNKGNVFLHVHPAVIEVTEEVKQLNLGGDFQNIQLPLAKSSIRESDSVIRAKDGDVVVIGGLMKQQNRELVSKVPFLGDVPALGHLFRNVNNVTEKTELVILLKPTVVGVNSWQKELERSRDLL</sequence>
<feature type="domain" description="Type II/III secretion system secretin-like" evidence="2">
    <location>
        <begin position="2"/>
        <end position="119"/>
    </location>
</feature>
<evidence type="ECO:0000313" key="4">
    <source>
        <dbReference type="Proteomes" id="UP000565155"/>
    </source>
</evidence>
<feature type="non-terminal residue" evidence="3">
    <location>
        <position position="135"/>
    </location>
</feature>
<dbReference type="GO" id="GO:0009306">
    <property type="term" value="P:protein secretion"/>
    <property type="evidence" value="ECO:0007669"/>
    <property type="project" value="InterPro"/>
</dbReference>
<feature type="non-terminal residue" evidence="3">
    <location>
        <position position="1"/>
    </location>
</feature>